<organism evidence="7 8">
    <name type="scientific">Halocatena pleomorpha</name>
    <dbReference type="NCBI Taxonomy" id="1785090"/>
    <lineage>
        <taxon>Archaea</taxon>
        <taxon>Methanobacteriati</taxon>
        <taxon>Methanobacteriota</taxon>
        <taxon>Stenosarchaea group</taxon>
        <taxon>Halobacteria</taxon>
        <taxon>Halobacteriales</taxon>
        <taxon>Natronomonadaceae</taxon>
        <taxon>Halocatena</taxon>
    </lineage>
</organism>
<dbReference type="AlphaFoldDB" id="A0A3P3R7I6"/>
<keyword evidence="3 5" id="KW-1133">Transmembrane helix</keyword>
<dbReference type="GO" id="GO:0016020">
    <property type="term" value="C:membrane"/>
    <property type="evidence" value="ECO:0007669"/>
    <property type="project" value="UniProtKB-SubCell"/>
</dbReference>
<reference evidence="7 8" key="1">
    <citation type="submission" date="2018-11" db="EMBL/GenBank/DDBJ databases">
        <title>Taxonoimc description of Halomarina strain SPP-AMP-1.</title>
        <authorList>
            <person name="Pal Y."/>
            <person name="Srinivasana K."/>
            <person name="Verma A."/>
            <person name="Kumar P."/>
        </authorList>
    </citation>
    <scope>NUCLEOTIDE SEQUENCE [LARGE SCALE GENOMIC DNA]</scope>
    <source>
        <strain evidence="7 8">SPP-AMP-1</strain>
    </source>
</reference>
<dbReference type="EMBL" id="RRCH01000028">
    <property type="protein sequence ID" value="RRJ29406.1"/>
    <property type="molecule type" value="Genomic_DNA"/>
</dbReference>
<evidence type="ECO:0000313" key="8">
    <source>
        <dbReference type="Proteomes" id="UP000282322"/>
    </source>
</evidence>
<keyword evidence="8" id="KW-1185">Reference proteome</keyword>
<dbReference type="InterPro" id="IPR006977">
    <property type="entry name" value="Yip1_dom"/>
</dbReference>
<feature type="transmembrane region" description="Helical" evidence="5">
    <location>
        <begin position="102"/>
        <end position="127"/>
    </location>
</feature>
<protein>
    <submittedName>
        <fullName evidence="7">YIP1 family protein</fullName>
    </submittedName>
</protein>
<evidence type="ECO:0000256" key="2">
    <source>
        <dbReference type="ARBA" id="ARBA00022692"/>
    </source>
</evidence>
<evidence type="ECO:0000259" key="6">
    <source>
        <dbReference type="Pfam" id="PF04893"/>
    </source>
</evidence>
<feature type="domain" description="Yip1" evidence="6">
    <location>
        <begin position="27"/>
        <end position="232"/>
    </location>
</feature>
<feature type="transmembrane region" description="Helical" evidence="5">
    <location>
        <begin position="44"/>
        <end position="66"/>
    </location>
</feature>
<evidence type="ECO:0000313" key="7">
    <source>
        <dbReference type="EMBL" id="RRJ29406.1"/>
    </source>
</evidence>
<dbReference type="Proteomes" id="UP000282322">
    <property type="component" value="Unassembled WGS sequence"/>
</dbReference>
<evidence type="ECO:0000256" key="4">
    <source>
        <dbReference type="ARBA" id="ARBA00023136"/>
    </source>
</evidence>
<keyword evidence="2 5" id="KW-0812">Transmembrane</keyword>
<sequence length="240" mass="25777">MYNELQYMIDENINTFLLFLFNMDSRLLTDPPSFFRERVDNPGILIPTLIVIATGVIAAVGSAPVADLTSQLATEGLASQGQQLNESTVNAVGTFTSVFSTIFSFLSVLLGWIVYSIAFYLIARFAFGGSASLGNTFAFTGWGYIPMLIHQLISAAAAYYVYSGVTLPNATVAAQTTLQELQNDPVILAAGVIGLVLLVWSGVIWTAAMSQLHDVSRRNAIITVGIPVGIAFLRRASGLL</sequence>
<dbReference type="Pfam" id="PF04893">
    <property type="entry name" value="Yip1"/>
    <property type="match status" value="1"/>
</dbReference>
<gene>
    <name evidence="7" type="ORF">EIK79_12230</name>
</gene>
<evidence type="ECO:0000256" key="3">
    <source>
        <dbReference type="ARBA" id="ARBA00022989"/>
    </source>
</evidence>
<evidence type="ECO:0000256" key="1">
    <source>
        <dbReference type="ARBA" id="ARBA00004141"/>
    </source>
</evidence>
<comment type="subcellular location">
    <subcellularLocation>
        <location evidence="1">Membrane</location>
        <topology evidence="1">Multi-pass membrane protein</topology>
    </subcellularLocation>
</comment>
<accession>A0A3P3R7I6</accession>
<feature type="transmembrane region" description="Helical" evidence="5">
    <location>
        <begin position="186"/>
        <end position="208"/>
    </location>
</feature>
<comment type="caution">
    <text evidence="7">The sequence shown here is derived from an EMBL/GenBank/DDBJ whole genome shotgun (WGS) entry which is preliminary data.</text>
</comment>
<evidence type="ECO:0000256" key="5">
    <source>
        <dbReference type="SAM" id="Phobius"/>
    </source>
</evidence>
<keyword evidence="4 5" id="KW-0472">Membrane</keyword>
<proteinExistence type="predicted"/>
<name>A0A3P3R7I6_9EURY</name>